<dbReference type="Gene3D" id="1.20.58.1480">
    <property type="match status" value="1"/>
</dbReference>
<evidence type="ECO:0000259" key="16">
    <source>
        <dbReference type="PROSITE" id="PS51787"/>
    </source>
</evidence>
<dbReference type="FunFam" id="1.20.5.5270:FF:000002">
    <property type="entry name" value="Lon protease homolog"/>
    <property type="match status" value="1"/>
</dbReference>
<dbReference type="InterPro" id="IPR003959">
    <property type="entry name" value="ATPase_AAA_core"/>
</dbReference>
<dbReference type="PROSITE" id="PS51786">
    <property type="entry name" value="LON_PROTEOLYTIC"/>
    <property type="match status" value="1"/>
</dbReference>
<dbReference type="PROSITE" id="PS51787">
    <property type="entry name" value="LON_N"/>
    <property type="match status" value="1"/>
</dbReference>
<dbReference type="EC" id="3.4.21.53" evidence="9 10"/>
<dbReference type="RefSeq" id="WP_038064667.1">
    <property type="nucleotide sequence ID" value="NZ_JPSL02000040.1"/>
</dbReference>
<accession>A0A0A2WPM6</accession>
<dbReference type="PRINTS" id="PR00830">
    <property type="entry name" value="ENDOLAPTASE"/>
</dbReference>
<dbReference type="InterPro" id="IPR046336">
    <property type="entry name" value="Lon_prtase_N_sf"/>
</dbReference>
<feature type="binding site" evidence="9 12">
    <location>
        <begin position="361"/>
        <end position="368"/>
    </location>
    <ligand>
        <name>ATP</name>
        <dbReference type="ChEBI" id="CHEBI:30616"/>
    </ligand>
</feature>
<dbReference type="GO" id="GO:0005524">
    <property type="term" value="F:ATP binding"/>
    <property type="evidence" value="ECO:0007669"/>
    <property type="project" value="UniProtKB-UniRule"/>
</dbReference>
<organism evidence="17 18">
    <name type="scientific">Thermus filiformis</name>
    <dbReference type="NCBI Taxonomy" id="276"/>
    <lineage>
        <taxon>Bacteria</taxon>
        <taxon>Thermotogati</taxon>
        <taxon>Deinococcota</taxon>
        <taxon>Deinococci</taxon>
        <taxon>Thermales</taxon>
        <taxon>Thermaceae</taxon>
        <taxon>Thermus</taxon>
    </lineage>
</organism>
<evidence type="ECO:0000256" key="8">
    <source>
        <dbReference type="ARBA" id="ARBA00023016"/>
    </source>
</evidence>
<comment type="function">
    <text evidence="9">ATP-dependent serine protease that mediates the selective degradation of mutant and abnormal proteins as well as certain short-lived regulatory proteins. Required for cellular homeostasis and for survival from DNA damage and developmental changes induced by stress. Degrades polypeptides processively to yield small peptide fragments that are 5 to 10 amino acids long. Binds to DNA in a double-stranded, site-specific manner.</text>
</comment>
<dbReference type="GO" id="GO:0016887">
    <property type="term" value="F:ATP hydrolysis activity"/>
    <property type="evidence" value="ECO:0007669"/>
    <property type="project" value="UniProtKB-UniRule"/>
</dbReference>
<evidence type="ECO:0000256" key="4">
    <source>
        <dbReference type="ARBA" id="ARBA00022741"/>
    </source>
</evidence>
<evidence type="ECO:0000256" key="9">
    <source>
        <dbReference type="HAMAP-Rule" id="MF_01973"/>
    </source>
</evidence>
<dbReference type="Gene3D" id="2.30.130.40">
    <property type="entry name" value="LON domain-like"/>
    <property type="match status" value="1"/>
</dbReference>
<dbReference type="GO" id="GO:0005737">
    <property type="term" value="C:cytoplasm"/>
    <property type="evidence" value="ECO:0007669"/>
    <property type="project" value="UniProtKB-SubCell"/>
</dbReference>
<dbReference type="InterPro" id="IPR004815">
    <property type="entry name" value="Lon_bac/euk-typ"/>
</dbReference>
<dbReference type="InterPro" id="IPR027543">
    <property type="entry name" value="Lon_bac"/>
</dbReference>
<dbReference type="InterPro" id="IPR008269">
    <property type="entry name" value="Lon_proteolytic"/>
</dbReference>
<dbReference type="InterPro" id="IPR054594">
    <property type="entry name" value="Lon_lid"/>
</dbReference>
<dbReference type="SMART" id="SM00464">
    <property type="entry name" value="LON"/>
    <property type="match status" value="1"/>
</dbReference>
<evidence type="ECO:0000256" key="10">
    <source>
        <dbReference type="PIRNR" id="PIRNR001174"/>
    </source>
</evidence>
<evidence type="ECO:0000256" key="13">
    <source>
        <dbReference type="PROSITE-ProRule" id="PRU01122"/>
    </source>
</evidence>
<keyword evidence="18" id="KW-1185">Reference proteome</keyword>
<dbReference type="SMART" id="SM00382">
    <property type="entry name" value="AAA"/>
    <property type="match status" value="1"/>
</dbReference>
<feature type="domain" description="Lon N-terminal" evidence="16">
    <location>
        <begin position="10"/>
        <end position="205"/>
    </location>
</feature>
<dbReference type="GO" id="GO:0004252">
    <property type="term" value="F:serine-type endopeptidase activity"/>
    <property type="evidence" value="ECO:0007669"/>
    <property type="project" value="UniProtKB-UniRule"/>
</dbReference>
<comment type="catalytic activity">
    <reaction evidence="9 10 13">
        <text>Hydrolysis of proteins in presence of ATP.</text>
        <dbReference type="EC" id="3.4.21.53"/>
    </reaction>
</comment>
<keyword evidence="8 9" id="KW-0346">Stress response</keyword>
<feature type="active site" evidence="9 11">
    <location>
        <position position="684"/>
    </location>
</feature>
<dbReference type="SUPFAM" id="SSF88697">
    <property type="entry name" value="PUA domain-like"/>
    <property type="match status" value="1"/>
</dbReference>
<dbReference type="PROSITE" id="PS01046">
    <property type="entry name" value="LON_SER"/>
    <property type="match status" value="1"/>
</dbReference>
<comment type="caution">
    <text evidence="17">The sequence shown here is derived from an EMBL/GenBank/DDBJ whole genome shotgun (WGS) entry which is preliminary data.</text>
</comment>
<dbReference type="HAMAP" id="MF_01973">
    <property type="entry name" value="lon_bact"/>
    <property type="match status" value="1"/>
</dbReference>
<evidence type="ECO:0000256" key="7">
    <source>
        <dbReference type="ARBA" id="ARBA00022840"/>
    </source>
</evidence>
<reference evidence="17 18" key="1">
    <citation type="journal article" date="2015" name="Genome Announc.">
        <title>Draft Genome Sequence of the Thermophile Thermus filiformis ATCC 43280, Producer of Carotenoid-(Di)glucoside-Branched Fatty Acid (Di)esters and Source of Hyperthermostable Enzymes of Biotechnological Interest.</title>
        <authorList>
            <person name="Mandelli F."/>
            <person name="Oliveira Ramires B."/>
            <person name="Couger M.B."/>
            <person name="Paixao D.A."/>
            <person name="Camilo C.M."/>
            <person name="Polikarpov I."/>
            <person name="Prade R."/>
            <person name="Riano-Pachon D.M."/>
            <person name="Squina F.M."/>
        </authorList>
    </citation>
    <scope>NUCLEOTIDE SEQUENCE [LARGE SCALE GENOMIC DNA]</scope>
    <source>
        <strain evidence="17 18">ATCC 43280</strain>
    </source>
</reference>
<comment type="induction">
    <text evidence="9">By heat shock.</text>
</comment>
<dbReference type="InterPro" id="IPR020568">
    <property type="entry name" value="Ribosomal_Su5_D2-typ_SF"/>
</dbReference>
<keyword evidence="6 9" id="KW-0720">Serine protease</keyword>
<dbReference type="GO" id="GO:0034605">
    <property type="term" value="P:cellular response to heat"/>
    <property type="evidence" value="ECO:0007669"/>
    <property type="project" value="UniProtKB-UniRule"/>
</dbReference>
<comment type="subcellular location">
    <subcellularLocation>
        <location evidence="1 9 10">Cytoplasm</location>
    </subcellularLocation>
</comment>
<dbReference type="GO" id="GO:0043565">
    <property type="term" value="F:sequence-specific DNA binding"/>
    <property type="evidence" value="ECO:0007669"/>
    <property type="project" value="UniProtKB-UniRule"/>
</dbReference>
<dbReference type="Gene3D" id="1.10.8.60">
    <property type="match status" value="1"/>
</dbReference>
<dbReference type="InterPro" id="IPR015947">
    <property type="entry name" value="PUA-like_sf"/>
</dbReference>
<dbReference type="InterPro" id="IPR027065">
    <property type="entry name" value="Lon_Prtase"/>
</dbReference>
<keyword evidence="17" id="KW-0238">DNA-binding</keyword>
<dbReference type="PIRSF" id="PIRSF001174">
    <property type="entry name" value="Lon_proteas"/>
    <property type="match status" value="1"/>
</dbReference>
<dbReference type="CDD" id="cd19500">
    <property type="entry name" value="RecA-like_Lon"/>
    <property type="match status" value="1"/>
</dbReference>
<feature type="active site" evidence="9 11">
    <location>
        <position position="727"/>
    </location>
</feature>
<evidence type="ECO:0000259" key="15">
    <source>
        <dbReference type="PROSITE" id="PS51786"/>
    </source>
</evidence>
<comment type="subunit">
    <text evidence="9 10">Homohexamer. Organized in a ring with a central cavity.</text>
</comment>
<evidence type="ECO:0000256" key="11">
    <source>
        <dbReference type="PIRSR" id="PIRSR001174-1"/>
    </source>
</evidence>
<dbReference type="GO" id="GO:0004176">
    <property type="term" value="F:ATP-dependent peptidase activity"/>
    <property type="evidence" value="ECO:0007669"/>
    <property type="project" value="UniProtKB-UniRule"/>
</dbReference>
<dbReference type="Pfam" id="PF05362">
    <property type="entry name" value="Lon_C"/>
    <property type="match status" value="1"/>
</dbReference>
<name>A0A0A2WPM6_THEFI</name>
<evidence type="ECO:0000256" key="5">
    <source>
        <dbReference type="ARBA" id="ARBA00022801"/>
    </source>
</evidence>
<dbReference type="AlphaFoldDB" id="A0A0A2WPM6"/>
<dbReference type="Pfam" id="PF00004">
    <property type="entry name" value="AAA"/>
    <property type="match status" value="1"/>
</dbReference>
<keyword evidence="2 9" id="KW-0963">Cytoplasm</keyword>
<evidence type="ECO:0000313" key="18">
    <source>
        <dbReference type="Proteomes" id="UP000030364"/>
    </source>
</evidence>
<dbReference type="EMBL" id="JPSL02000040">
    <property type="protein sequence ID" value="KGQ21773.1"/>
    <property type="molecule type" value="Genomic_DNA"/>
</dbReference>
<evidence type="ECO:0000313" key="17">
    <source>
        <dbReference type="EMBL" id="KGQ21773.1"/>
    </source>
</evidence>
<dbReference type="InterPro" id="IPR008268">
    <property type="entry name" value="Peptidase_S16_AS"/>
</dbReference>
<dbReference type="InterPro" id="IPR014721">
    <property type="entry name" value="Ribsml_uS5_D2-typ_fold_subgr"/>
</dbReference>
<dbReference type="Pfam" id="PF22667">
    <property type="entry name" value="Lon_lid"/>
    <property type="match status" value="1"/>
</dbReference>
<dbReference type="OrthoDB" id="9803599at2"/>
<dbReference type="STRING" id="276.THFILI_09390"/>
<dbReference type="NCBIfam" id="TIGR00763">
    <property type="entry name" value="lon"/>
    <property type="match status" value="1"/>
</dbReference>
<dbReference type="GO" id="GO:0006515">
    <property type="term" value="P:protein quality control for misfolded or incompletely synthesized proteins"/>
    <property type="evidence" value="ECO:0007669"/>
    <property type="project" value="UniProtKB-UniRule"/>
</dbReference>
<dbReference type="PATRIC" id="fig|276.5.peg.1414"/>
<gene>
    <name evidence="9" type="primary">lon</name>
    <name evidence="17" type="ORF">THFILI_09390</name>
</gene>
<keyword evidence="4 9" id="KW-0547">Nucleotide-binding</keyword>
<proteinExistence type="evidence at transcript level"/>
<dbReference type="InterPro" id="IPR003593">
    <property type="entry name" value="AAA+_ATPase"/>
</dbReference>
<comment type="similarity">
    <text evidence="9 10 13 14">Belongs to the peptidase S16 family.</text>
</comment>
<sequence length="796" mass="89334">MKEPLLTLELPVLPLRNTVVLPHVTTAVDVGRPRSKRAVEEALQGDRFIFLVTQKDPEVDNPEPEDLYEHGTLAVVKQALRLPDGSLQVMVEARNRARLVRYVAAPYLRAIGEVLPEGPLEDKELARILVSEVQEAFERYLQNHKTLKLDRYQQEAIKSTLDPAILADTVAHHATWEVREKQELLETLSVEERLKRVLALLLRDLERFELDKKIAARVKEQMDQNQREYYLREQMRAIQKELGGGEDFLTEIEELRERIEKKGMPEPVKEKALKELKRLEKMQPGSPEATVSRTYLDWLLDVPWTEADPEVLDISVTRRVLDEDHYGLKEVKERILEYLAVRQLTQGKEVKGHAPILCFVGPPGVGKTSLGKSIARSMNRRFHRISLGGVRDEAEIRGHRRTYIGALPGKIIQGMKQVGVVNPVFLLDEIDKMSSDWRGDPASAMLEVLDPEQNHTFTDHYLDVPYDLSKVFFITTANTLSTIPRPLLDRMEVIEIPGYTLPEKRAIACHFRWPFQVKEAGLEGRLEITDRAIDRIAQEYTREAGVRNLDRELSKVARKAAKDFLEAPWEGVRVVDAEDLEAYLGVPKYRPDRAEKAPQVGAAQGLAWTPYGGTLLTIEAVAVPGTGKVNLTGNLGEVMKESAHAALTYLRAHREEWGLPEGFHKDFDLHIHVPEGATPKDGPSAGITMATALASALTGRPVRMDIAMTGEITLRGKVLPIGGVKEKLLAAHQAGIRQVILPKENAPELKEVPEEILKDLEILFVEEVGEVLKLLLLPPAPPPLGQGDRPQPGLGV</sequence>
<evidence type="ECO:0000256" key="6">
    <source>
        <dbReference type="ARBA" id="ARBA00022825"/>
    </source>
</evidence>
<protein>
    <recommendedName>
        <fullName evidence="9 10">Lon protease</fullName>
        <ecNumber evidence="9 10">3.4.21.53</ecNumber>
    </recommendedName>
    <alternativeName>
        <fullName evidence="9">ATP-dependent protease La</fullName>
    </alternativeName>
</protein>
<evidence type="ECO:0000256" key="14">
    <source>
        <dbReference type="RuleBase" id="RU000591"/>
    </source>
</evidence>
<evidence type="ECO:0000256" key="3">
    <source>
        <dbReference type="ARBA" id="ARBA00022670"/>
    </source>
</evidence>
<dbReference type="Gene3D" id="1.20.5.5270">
    <property type="match status" value="1"/>
</dbReference>
<evidence type="ECO:0000256" key="2">
    <source>
        <dbReference type="ARBA" id="ARBA00022490"/>
    </source>
</evidence>
<dbReference type="Proteomes" id="UP000030364">
    <property type="component" value="Unassembled WGS sequence"/>
</dbReference>
<keyword evidence="5 9" id="KW-0378">Hydrolase</keyword>
<keyword evidence="3 9" id="KW-0645">Protease</keyword>
<dbReference type="Gene3D" id="3.30.230.10">
    <property type="match status" value="1"/>
</dbReference>
<keyword evidence="7 9" id="KW-0067">ATP-binding</keyword>
<dbReference type="Gene3D" id="3.40.50.300">
    <property type="entry name" value="P-loop containing nucleotide triphosphate hydrolases"/>
    <property type="match status" value="1"/>
</dbReference>
<feature type="domain" description="Lon proteolytic" evidence="15">
    <location>
        <begin position="597"/>
        <end position="778"/>
    </location>
</feature>
<dbReference type="InterPro" id="IPR027417">
    <property type="entry name" value="P-loop_NTPase"/>
</dbReference>
<dbReference type="SUPFAM" id="SSF52540">
    <property type="entry name" value="P-loop containing nucleoside triphosphate hydrolases"/>
    <property type="match status" value="1"/>
</dbReference>
<evidence type="ECO:0000256" key="1">
    <source>
        <dbReference type="ARBA" id="ARBA00004496"/>
    </source>
</evidence>
<dbReference type="PANTHER" id="PTHR10046">
    <property type="entry name" value="ATP DEPENDENT LON PROTEASE FAMILY MEMBER"/>
    <property type="match status" value="1"/>
</dbReference>
<dbReference type="Pfam" id="PF02190">
    <property type="entry name" value="LON_substr_bdg"/>
    <property type="match status" value="1"/>
</dbReference>
<evidence type="ECO:0000256" key="12">
    <source>
        <dbReference type="PIRSR" id="PIRSR001174-2"/>
    </source>
</evidence>
<dbReference type="InterPro" id="IPR003111">
    <property type="entry name" value="Lon_prtase_N"/>
</dbReference>
<dbReference type="FunFam" id="3.40.50.300:FF:000382">
    <property type="entry name" value="Lon protease homolog 2, peroxisomal"/>
    <property type="match status" value="1"/>
</dbReference>
<dbReference type="SUPFAM" id="SSF54211">
    <property type="entry name" value="Ribosomal protein S5 domain 2-like"/>
    <property type="match status" value="1"/>
</dbReference>